<name>A0A3R7LSC1_PENVA</name>
<keyword evidence="7" id="KW-1185">Reference proteome</keyword>
<evidence type="ECO:0000256" key="5">
    <source>
        <dbReference type="SAM" id="Coils"/>
    </source>
</evidence>
<evidence type="ECO:0000256" key="1">
    <source>
        <dbReference type="ARBA" id="ARBA00023017"/>
    </source>
</evidence>
<evidence type="ECO:0000256" key="2">
    <source>
        <dbReference type="ARBA" id="ARBA00023054"/>
    </source>
</evidence>
<feature type="coiled-coil region" evidence="5">
    <location>
        <begin position="168"/>
        <end position="195"/>
    </location>
</feature>
<evidence type="ECO:0000313" key="6">
    <source>
        <dbReference type="EMBL" id="ROT63116.1"/>
    </source>
</evidence>
<keyword evidence="1" id="KW-0243">Dynein</keyword>
<accession>A0A3R7LSC1</accession>
<dbReference type="PANTHER" id="PTHR13183:SF0">
    <property type="entry name" value="AXONEMAL DYNEIN LIGHT INTERMEDIATE POLYPEPTIDE 1"/>
    <property type="match status" value="1"/>
</dbReference>
<dbReference type="InterPro" id="IPR019347">
    <property type="entry name" value="Axonemal_dynein_light_chain"/>
</dbReference>
<organism evidence="6 7">
    <name type="scientific">Penaeus vannamei</name>
    <name type="common">Whiteleg shrimp</name>
    <name type="synonym">Litopenaeus vannamei</name>
    <dbReference type="NCBI Taxonomy" id="6689"/>
    <lineage>
        <taxon>Eukaryota</taxon>
        <taxon>Metazoa</taxon>
        <taxon>Ecdysozoa</taxon>
        <taxon>Arthropoda</taxon>
        <taxon>Crustacea</taxon>
        <taxon>Multicrustacea</taxon>
        <taxon>Malacostraca</taxon>
        <taxon>Eumalacostraca</taxon>
        <taxon>Eucarida</taxon>
        <taxon>Decapoda</taxon>
        <taxon>Dendrobranchiata</taxon>
        <taxon>Penaeoidea</taxon>
        <taxon>Penaeidae</taxon>
        <taxon>Penaeus</taxon>
    </lineage>
</organism>
<comment type="similarity">
    <text evidence="4">Belongs to the inner dynein arm light chain family.</text>
</comment>
<reference evidence="6 7" key="2">
    <citation type="submission" date="2019-01" db="EMBL/GenBank/DDBJ databases">
        <title>The decoding of complex shrimp genome reveals the adaptation for benthos swimmer, frequently molting mechanism and breeding impact on genome.</title>
        <authorList>
            <person name="Sun Y."/>
            <person name="Gao Y."/>
            <person name="Yu Y."/>
        </authorList>
    </citation>
    <scope>NUCLEOTIDE SEQUENCE [LARGE SCALE GENOMIC DNA]</scope>
    <source>
        <tissue evidence="6">Muscle</tissue>
    </source>
</reference>
<comment type="caution">
    <text evidence="6">The sequence shown here is derived from an EMBL/GenBank/DDBJ whole genome shotgun (WGS) entry which is preliminary data.</text>
</comment>
<gene>
    <name evidence="6" type="ORF">C7M84_019007</name>
</gene>
<sequence length="241" mass="28144">MPNACALISRSQKEETQDDLEIINDAIHMNGGDEDEDDEEEMTDRERGEKIIDILIPPCEWEDGERWIQRVSRAPPSRTAVIQLWEQLDLKIREQQARTRGICAIRGALYRECFDELIRQVTLDCPERGLLLSRVRDEANMTIAAFQCLFESASEFGATKAIQSESGKWELEGELRELEERVAGLEAEVRRLEAWKRQVVRRWEERREVQMTLFTEELECLERSEKQYQVLIETLLASRNS</sequence>
<dbReference type="Pfam" id="PF10211">
    <property type="entry name" value="Ax_dynein_light"/>
    <property type="match status" value="1"/>
</dbReference>
<proteinExistence type="inferred from homology"/>
<dbReference type="STRING" id="6689.A0A3R7LSC1"/>
<dbReference type="PANTHER" id="PTHR13183">
    <property type="entry name" value="AXONEMAL INNER ARM DYNEIN LIGHT CHAIN 28"/>
    <property type="match status" value="1"/>
</dbReference>
<dbReference type="GO" id="GO:0030286">
    <property type="term" value="C:dynein complex"/>
    <property type="evidence" value="ECO:0007669"/>
    <property type="project" value="UniProtKB-KW"/>
</dbReference>
<keyword evidence="3" id="KW-0505">Motor protein</keyword>
<dbReference type="GO" id="GO:0005930">
    <property type="term" value="C:axoneme"/>
    <property type="evidence" value="ECO:0007669"/>
    <property type="project" value="TreeGrafter"/>
</dbReference>
<dbReference type="OrthoDB" id="273640at2759"/>
<evidence type="ECO:0000313" key="7">
    <source>
        <dbReference type="Proteomes" id="UP000283509"/>
    </source>
</evidence>
<dbReference type="EMBL" id="QCYY01003488">
    <property type="protein sequence ID" value="ROT63116.1"/>
    <property type="molecule type" value="Genomic_DNA"/>
</dbReference>
<evidence type="ECO:0000256" key="4">
    <source>
        <dbReference type="ARBA" id="ARBA00038114"/>
    </source>
</evidence>
<dbReference type="AlphaFoldDB" id="A0A3R7LSC1"/>
<reference evidence="6 7" key="1">
    <citation type="submission" date="2018-04" db="EMBL/GenBank/DDBJ databases">
        <authorList>
            <person name="Zhang X."/>
            <person name="Yuan J."/>
            <person name="Li F."/>
            <person name="Xiang J."/>
        </authorList>
    </citation>
    <scope>NUCLEOTIDE SEQUENCE [LARGE SCALE GENOMIC DNA]</scope>
    <source>
        <tissue evidence="6">Muscle</tissue>
    </source>
</reference>
<dbReference type="Proteomes" id="UP000283509">
    <property type="component" value="Unassembled WGS sequence"/>
</dbReference>
<dbReference type="GO" id="GO:0045504">
    <property type="term" value="F:dynein heavy chain binding"/>
    <property type="evidence" value="ECO:0007669"/>
    <property type="project" value="TreeGrafter"/>
</dbReference>
<protein>
    <submittedName>
        <fullName evidence="6">Axonemal dynein light intermediate polypeptide 1</fullName>
    </submittedName>
</protein>
<evidence type="ECO:0000256" key="3">
    <source>
        <dbReference type="ARBA" id="ARBA00023175"/>
    </source>
</evidence>
<keyword evidence="2 5" id="KW-0175">Coiled coil</keyword>